<dbReference type="Proteomes" id="UP000078560">
    <property type="component" value="Unassembled WGS sequence"/>
</dbReference>
<dbReference type="Pfam" id="PF09011">
    <property type="entry name" value="HMG_box_2"/>
    <property type="match status" value="1"/>
</dbReference>
<dbReference type="PROSITE" id="PS50118">
    <property type="entry name" value="HMG_BOX_2"/>
    <property type="match status" value="1"/>
</dbReference>
<organism evidence="3 4">
    <name type="scientific">Plasmodium ovale curtisi</name>
    <dbReference type="NCBI Taxonomy" id="864141"/>
    <lineage>
        <taxon>Eukaryota</taxon>
        <taxon>Sar</taxon>
        <taxon>Alveolata</taxon>
        <taxon>Apicomplexa</taxon>
        <taxon>Aconoidasida</taxon>
        <taxon>Haemosporida</taxon>
        <taxon>Plasmodiidae</taxon>
        <taxon>Plasmodium</taxon>
        <taxon>Plasmodium (Plasmodium)</taxon>
    </lineage>
</organism>
<evidence type="ECO:0000313" key="3">
    <source>
        <dbReference type="EMBL" id="SBS85008.1"/>
    </source>
</evidence>
<keyword evidence="1" id="KW-0539">Nucleus</keyword>
<sequence length="105" mass="12538">MDRITEVQKELSLKWKSLSSEDRKVENKIKYDEEARLLKLKYSEDLLEWVNGEGKKVQRRDSTMCEKVVKKKKRKRGKTAQIRYLIDDYTCTHISLFVFSIFSTT</sequence>
<name>A0A1A8W1I4_PLAOA</name>
<feature type="DNA-binding region" description="HMG box" evidence="1">
    <location>
        <begin position="1"/>
        <end position="50"/>
    </location>
</feature>
<dbReference type="EMBL" id="FLQU01000388">
    <property type="protein sequence ID" value="SBS85008.1"/>
    <property type="molecule type" value="Genomic_DNA"/>
</dbReference>
<evidence type="ECO:0000259" key="2">
    <source>
        <dbReference type="PROSITE" id="PS50118"/>
    </source>
</evidence>
<dbReference type="Gene3D" id="1.10.30.10">
    <property type="entry name" value="High mobility group box domain"/>
    <property type="match status" value="1"/>
</dbReference>
<evidence type="ECO:0000256" key="1">
    <source>
        <dbReference type="PROSITE-ProRule" id="PRU00267"/>
    </source>
</evidence>
<dbReference type="GO" id="GO:0003677">
    <property type="term" value="F:DNA binding"/>
    <property type="evidence" value="ECO:0007669"/>
    <property type="project" value="UniProtKB-UniRule"/>
</dbReference>
<dbReference type="InterPro" id="IPR009071">
    <property type="entry name" value="HMG_box_dom"/>
</dbReference>
<protein>
    <submittedName>
        <fullName evidence="3">High mobility protein 4</fullName>
    </submittedName>
</protein>
<gene>
    <name evidence="3" type="ORF">POVCU2_0029170</name>
</gene>
<evidence type="ECO:0000313" key="4">
    <source>
        <dbReference type="Proteomes" id="UP000078560"/>
    </source>
</evidence>
<dbReference type="GO" id="GO:0005634">
    <property type="term" value="C:nucleus"/>
    <property type="evidence" value="ECO:0007669"/>
    <property type="project" value="UniProtKB-UniRule"/>
</dbReference>
<dbReference type="AlphaFoldDB" id="A0A1A8W1I4"/>
<proteinExistence type="predicted"/>
<accession>A0A1A8W1I4</accession>
<keyword evidence="1" id="KW-0238">DNA-binding</keyword>
<reference evidence="4" key="1">
    <citation type="submission" date="2016-05" db="EMBL/GenBank/DDBJ databases">
        <authorList>
            <person name="Naeem Raeece"/>
        </authorList>
    </citation>
    <scope>NUCLEOTIDE SEQUENCE [LARGE SCALE GENOMIC DNA]</scope>
</reference>
<dbReference type="InterPro" id="IPR036910">
    <property type="entry name" value="HMG_box_dom_sf"/>
</dbReference>
<feature type="domain" description="HMG box" evidence="2">
    <location>
        <begin position="1"/>
        <end position="50"/>
    </location>
</feature>
<dbReference type="SUPFAM" id="SSF47095">
    <property type="entry name" value="HMG-box"/>
    <property type="match status" value="1"/>
</dbReference>